<comment type="caution">
    <text evidence="4">The sequence shown here is derived from an EMBL/GenBank/DDBJ whole genome shotgun (WGS) entry which is preliminary data.</text>
</comment>
<gene>
    <name evidence="4" type="ORF">EOD41_12760</name>
</gene>
<evidence type="ECO:0000259" key="3">
    <source>
        <dbReference type="Pfam" id="PF03629"/>
    </source>
</evidence>
<feature type="signal peptide" evidence="2">
    <location>
        <begin position="1"/>
        <end position="24"/>
    </location>
</feature>
<dbReference type="Pfam" id="PF03629">
    <property type="entry name" value="SASA"/>
    <property type="match status" value="1"/>
</dbReference>
<dbReference type="OrthoDB" id="9816001at2"/>
<protein>
    <submittedName>
        <fullName evidence="4">Sialate O-acetylesterase</fullName>
    </submittedName>
</protein>
<evidence type="ECO:0000313" key="5">
    <source>
        <dbReference type="Proteomes" id="UP000282759"/>
    </source>
</evidence>
<dbReference type="PROSITE" id="PS51257">
    <property type="entry name" value="PROKAR_LIPOPROTEIN"/>
    <property type="match status" value="1"/>
</dbReference>
<feature type="domain" description="Sialate O-acetylesterase" evidence="3">
    <location>
        <begin position="129"/>
        <end position="329"/>
    </location>
</feature>
<feature type="chain" id="PRO_5019547512" evidence="2">
    <location>
        <begin position="25"/>
        <end position="508"/>
    </location>
</feature>
<reference evidence="4 5" key="1">
    <citation type="submission" date="2019-01" db="EMBL/GenBank/DDBJ databases">
        <authorList>
            <person name="Chen W.-M."/>
        </authorList>
    </citation>
    <scope>NUCLEOTIDE SEQUENCE [LARGE SCALE GENOMIC DNA]</scope>
    <source>
        <strain evidence="4 5">YBJ-36</strain>
    </source>
</reference>
<evidence type="ECO:0000256" key="2">
    <source>
        <dbReference type="SAM" id="SignalP"/>
    </source>
</evidence>
<dbReference type="PANTHER" id="PTHR22901:SF0">
    <property type="entry name" value="SIALATE O-ACETYLESTERASE"/>
    <property type="match status" value="1"/>
</dbReference>
<dbReference type="GO" id="GO:0005975">
    <property type="term" value="P:carbohydrate metabolic process"/>
    <property type="evidence" value="ECO:0007669"/>
    <property type="project" value="TreeGrafter"/>
</dbReference>
<dbReference type="InterPro" id="IPR036514">
    <property type="entry name" value="SGNH_hydro_sf"/>
</dbReference>
<dbReference type="GO" id="GO:0001681">
    <property type="term" value="F:sialate O-acetylesterase activity"/>
    <property type="evidence" value="ECO:0007669"/>
    <property type="project" value="InterPro"/>
</dbReference>
<dbReference type="RefSeq" id="WP_127705476.1">
    <property type="nucleotide sequence ID" value="NZ_SACK01000005.1"/>
</dbReference>
<accession>A0A437MRT7</accession>
<evidence type="ECO:0000256" key="1">
    <source>
        <dbReference type="ARBA" id="ARBA00022801"/>
    </source>
</evidence>
<dbReference type="PANTHER" id="PTHR22901">
    <property type="entry name" value="SIALATE O-ACETYLESTERASE"/>
    <property type="match status" value="1"/>
</dbReference>
<dbReference type="InterPro" id="IPR005181">
    <property type="entry name" value="SASA"/>
</dbReference>
<dbReference type="EMBL" id="SACK01000005">
    <property type="protein sequence ID" value="RVU00345.1"/>
    <property type="molecule type" value="Genomic_DNA"/>
</dbReference>
<dbReference type="AlphaFoldDB" id="A0A437MRT7"/>
<dbReference type="InterPro" id="IPR039329">
    <property type="entry name" value="SIAE"/>
</dbReference>
<dbReference type="SUPFAM" id="SSF52266">
    <property type="entry name" value="SGNH hydrolase"/>
    <property type="match status" value="1"/>
</dbReference>
<name>A0A437MRT7_9SPHI</name>
<proteinExistence type="predicted"/>
<dbReference type="Gene3D" id="3.40.50.1110">
    <property type="entry name" value="SGNH hydrolase"/>
    <property type="match status" value="1"/>
</dbReference>
<keyword evidence="2" id="KW-0732">Signal</keyword>
<keyword evidence="5" id="KW-1185">Reference proteome</keyword>
<sequence>MKVFFSSILIVFALLGCSKTTVLPSPEINTPPIEQDTVNASAFSVSNVFGDNMVIQRDKPFSIWGRTSAGRTVTVKTSWSGSIFTTVAQTDGTWKITLPATGAINVPQTIVSSVNGIKPDTLSNVLIGDVWICSGQSNMDMPVDSVSPWFGYEGVINYQAEIASANFPEIRLTNVDDWFSTQPQENIRTAAKWQMCNPQTVKNHSAVSYFFGRMLYTRLKVPVGLIVSSVGGTDCESWTDKETLQADPTLNSFYNGKNRSSQLYNGMIYPLRNMAVKGFIWYQGENNRHNIPASNYTLLTSSMIQGWRKAFNQPELPFYYVQVAPYAEDFFTSNPWGGDPVLYDYSIFREAQEKIRHVTPNTGMAFTTDVGEAFRIHPKDKRPVGERLAYIALNQTYSQSDVVWNGPRYASHTINGNIISISFVPGTAQGLTTKDNKPLAQLFFVAGTDKIFRKGNATISGDKVLVSIPAGTPLPVQAIRYAFTNIGITNLQNSAGLPAEMFRTDNWE</sequence>
<dbReference type="Proteomes" id="UP000282759">
    <property type="component" value="Unassembled WGS sequence"/>
</dbReference>
<dbReference type="InterPro" id="IPR013783">
    <property type="entry name" value="Ig-like_fold"/>
</dbReference>
<evidence type="ECO:0000313" key="4">
    <source>
        <dbReference type="EMBL" id="RVU00345.1"/>
    </source>
</evidence>
<dbReference type="Gene3D" id="2.60.40.10">
    <property type="entry name" value="Immunoglobulins"/>
    <property type="match status" value="1"/>
</dbReference>
<organism evidence="4 5">
    <name type="scientific">Mucilaginibacter limnophilus</name>
    <dbReference type="NCBI Taxonomy" id="1932778"/>
    <lineage>
        <taxon>Bacteria</taxon>
        <taxon>Pseudomonadati</taxon>
        <taxon>Bacteroidota</taxon>
        <taxon>Sphingobacteriia</taxon>
        <taxon>Sphingobacteriales</taxon>
        <taxon>Sphingobacteriaceae</taxon>
        <taxon>Mucilaginibacter</taxon>
    </lineage>
</organism>
<keyword evidence="1" id="KW-0378">Hydrolase</keyword>